<dbReference type="Proteomes" id="UP000583387">
    <property type="component" value="Unassembled WGS sequence"/>
</dbReference>
<evidence type="ECO:0000313" key="2">
    <source>
        <dbReference type="Proteomes" id="UP000583387"/>
    </source>
</evidence>
<organism evidence="1 2">
    <name type="scientific">Zestomonas carbonaria</name>
    <dbReference type="NCBI Taxonomy" id="2762745"/>
    <lineage>
        <taxon>Bacteria</taxon>
        <taxon>Pseudomonadati</taxon>
        <taxon>Pseudomonadota</taxon>
        <taxon>Gammaproteobacteria</taxon>
        <taxon>Pseudomonadales</taxon>
        <taxon>Pseudomonadaceae</taxon>
        <taxon>Zestomonas</taxon>
    </lineage>
</organism>
<keyword evidence="2" id="KW-1185">Reference proteome</keyword>
<gene>
    <name evidence="1" type="ORF">PSEWESI4_00035</name>
</gene>
<accession>A0A7U7EJJ3</accession>
<comment type="caution">
    <text evidence="1">The sequence shown here is derived from an EMBL/GenBank/DDBJ whole genome shotgun (WGS) entry which is preliminary data.</text>
</comment>
<evidence type="ECO:0000313" key="1">
    <source>
        <dbReference type="EMBL" id="CAD5105778.1"/>
    </source>
</evidence>
<dbReference type="EMBL" id="CAJFCI010000011">
    <property type="protein sequence ID" value="CAD5105778.1"/>
    <property type="molecule type" value="Genomic_DNA"/>
</dbReference>
<proteinExistence type="predicted"/>
<reference evidence="1 2" key="1">
    <citation type="submission" date="2020-08" db="EMBL/GenBank/DDBJ databases">
        <authorList>
            <person name="Criscuolo A."/>
        </authorList>
    </citation>
    <scope>NUCLEOTIDE SEQUENCE [LARGE SCALE GENOMIC DNA]</scope>
    <source>
        <strain evidence="1">CIP111764</strain>
    </source>
</reference>
<dbReference type="Pfam" id="PF03682">
    <property type="entry name" value="UPF0158"/>
    <property type="match status" value="1"/>
</dbReference>
<dbReference type="AlphaFoldDB" id="A0A7U7EJJ3"/>
<dbReference type="InterPro" id="IPR005361">
    <property type="entry name" value="UPF0158"/>
</dbReference>
<sequence length="139" mass="16250">MRPLTIDLDELTLAMNNRSVDFYLDLHTGRVLPFYDDPELEKGLETEPDRYLAIETLDSRDDYRVMEAFISTVDHPHAYTTLEHALAGRKPFRAFKYALAEYPELEQAWLDFEATRLRELAVDWLEENDLRPARSFAAP</sequence>
<dbReference type="RefSeq" id="WP_187669179.1">
    <property type="nucleotide sequence ID" value="NZ_CAJFCI010000011.1"/>
</dbReference>
<protein>
    <submittedName>
        <fullName evidence="1">Uncharacterized protein</fullName>
    </submittedName>
</protein>
<name>A0A7U7EJJ3_9GAMM</name>